<dbReference type="EMBL" id="CP012752">
    <property type="protein sequence ID" value="ALG08192.1"/>
    <property type="molecule type" value="Genomic_DNA"/>
</dbReference>
<evidence type="ECO:0008006" key="5">
    <source>
        <dbReference type="Google" id="ProtNLM"/>
    </source>
</evidence>
<organism evidence="3 4">
    <name type="scientific">Kibdelosporangium phytohabitans</name>
    <dbReference type="NCBI Taxonomy" id="860235"/>
    <lineage>
        <taxon>Bacteria</taxon>
        <taxon>Bacillati</taxon>
        <taxon>Actinomycetota</taxon>
        <taxon>Actinomycetes</taxon>
        <taxon>Pseudonocardiales</taxon>
        <taxon>Pseudonocardiaceae</taxon>
        <taxon>Kibdelosporangium</taxon>
    </lineage>
</organism>
<dbReference type="RefSeq" id="WP_054290099.1">
    <property type="nucleotide sequence ID" value="NZ_CP012752.1"/>
</dbReference>
<feature type="signal peptide" evidence="2">
    <location>
        <begin position="1"/>
        <end position="28"/>
    </location>
</feature>
<gene>
    <name evidence="3" type="ORF">AOZ06_15895</name>
</gene>
<keyword evidence="2" id="KW-0732">Signal</keyword>
<dbReference type="Proteomes" id="UP000063699">
    <property type="component" value="Chromosome"/>
</dbReference>
<name>A0A0N9I164_9PSEU</name>
<evidence type="ECO:0000256" key="2">
    <source>
        <dbReference type="SAM" id="SignalP"/>
    </source>
</evidence>
<feature type="chain" id="PRO_5006035730" description="Secreted protein" evidence="2">
    <location>
        <begin position="29"/>
        <end position="116"/>
    </location>
</feature>
<accession>A0A0N9I164</accession>
<evidence type="ECO:0000313" key="3">
    <source>
        <dbReference type="EMBL" id="ALG08192.1"/>
    </source>
</evidence>
<feature type="compositionally biased region" description="Gly residues" evidence="1">
    <location>
        <begin position="52"/>
        <end position="61"/>
    </location>
</feature>
<keyword evidence="4" id="KW-1185">Reference proteome</keyword>
<dbReference type="KEGG" id="kphy:AOZ06_15895"/>
<proteinExistence type="predicted"/>
<feature type="region of interest" description="Disordered" evidence="1">
    <location>
        <begin position="47"/>
        <end position="84"/>
    </location>
</feature>
<sequence>MHRYVRRGIVAAVMSGGFVLLGNAVASADTGSDGPLGLGGTLNTVLGSSHAGNGGDSGNGGSTSSSNKAVTGNSGDSGNSGSTGGNSAYGVCVLARCETHVTFRPVLLAPCGGHPC</sequence>
<evidence type="ECO:0000256" key="1">
    <source>
        <dbReference type="SAM" id="MobiDB-lite"/>
    </source>
</evidence>
<dbReference type="OrthoDB" id="3638827at2"/>
<feature type="compositionally biased region" description="Low complexity" evidence="1">
    <location>
        <begin position="62"/>
        <end position="80"/>
    </location>
</feature>
<protein>
    <recommendedName>
        <fullName evidence="5">Secreted protein</fullName>
    </recommendedName>
</protein>
<evidence type="ECO:0000313" key="4">
    <source>
        <dbReference type="Proteomes" id="UP000063699"/>
    </source>
</evidence>
<reference evidence="3 4" key="1">
    <citation type="submission" date="2015-07" db="EMBL/GenBank/DDBJ databases">
        <title>Genome sequencing of Kibdelosporangium phytohabitans.</title>
        <authorList>
            <person name="Qin S."/>
            <person name="Xing K."/>
        </authorList>
    </citation>
    <scope>NUCLEOTIDE SEQUENCE [LARGE SCALE GENOMIC DNA]</scope>
    <source>
        <strain evidence="3 4">KLBMP1111</strain>
    </source>
</reference>
<dbReference type="AlphaFoldDB" id="A0A0N9I164"/>